<dbReference type="Pfam" id="PF07940">
    <property type="entry name" value="Hepar_II_III_C"/>
    <property type="match status" value="1"/>
</dbReference>
<reference evidence="3" key="1">
    <citation type="submission" date="2021-04" db="EMBL/GenBank/DDBJ databases">
        <title>Draft genome assembly of strain Phenylobacterium sp. 20VBR1 using MiniION and Illumina platforms.</title>
        <authorList>
            <person name="Thomas F.A."/>
            <person name="Krishnan K.P."/>
            <person name="Sinha R.K."/>
        </authorList>
    </citation>
    <scope>NUCLEOTIDE SEQUENCE</scope>
    <source>
        <strain evidence="3">20VBR1</strain>
    </source>
</reference>
<dbReference type="InterPro" id="IPR008929">
    <property type="entry name" value="Chondroitin_lyas"/>
</dbReference>
<dbReference type="GO" id="GO:0030313">
    <property type="term" value="C:cell envelope"/>
    <property type="evidence" value="ECO:0007669"/>
    <property type="project" value="UniProtKB-SubCell"/>
</dbReference>
<dbReference type="Proteomes" id="UP000622580">
    <property type="component" value="Unassembled WGS sequence"/>
</dbReference>
<dbReference type="EMBL" id="JAGSGD010000001">
    <property type="protein sequence ID" value="MBR7617849.1"/>
    <property type="molecule type" value="Genomic_DNA"/>
</dbReference>
<protein>
    <submittedName>
        <fullName evidence="3">Heparinase II/III family protein</fullName>
    </submittedName>
</protein>
<feature type="domain" description="Heparinase II/III-like C-terminal" evidence="2">
    <location>
        <begin position="323"/>
        <end position="563"/>
    </location>
</feature>
<evidence type="ECO:0000313" key="3">
    <source>
        <dbReference type="EMBL" id="MBR7617849.1"/>
    </source>
</evidence>
<dbReference type="InterPro" id="IPR012480">
    <property type="entry name" value="Hepar_II_III_C"/>
</dbReference>
<gene>
    <name evidence="3" type="ORF">JKL49_00490</name>
</gene>
<sequence>MAGGLPALSRLPGRVFLLALAQGLQRQMRREWFGNPLHRWLLARPRPEGLAAGPRNPRPVNPEAGRRILDGRFVFGGATLETGTRGDPWDRPSPTRRFAAVLHRFDWMPDLLSTGDAGAAEGLRLTLDWSRVFGRWNGFSWAPEVLERRTFNLACAATTLCARASDAETALITLDLARQARHLLDSIDGPVRAAERAVAATLAGTVLSGEAGEKLIDRGLIALERALHVTVQPDGGHASRSPRAALELLLDLQALDEALVQRGIAAPDEMMRAMDRLTGAVRFFTLADGGLPDLQGGEAANRPYVAAARASEAATQRPPVARNGYQRLEARSLQILADCAPPAQGAWSVAACAQPLAIEVLAAGRRMIVACAWSPEANGPQALRLADASSTVCVGDASCGEPLRGFRANALGPRLIDAYDAVAAQRHETPQALWLEMSHDGWVPRFGLRHERRLFLDLAADELRGEDRLTPVAEPSGDPEARRFVPFMVRFHVHPDVRASLARDGKSVLLRAEGDETGWWLRNDAQEVSVETSVYFQDGLPKRTHQIVLRGAARLDAGARVRWKLAAAEAWPPPH</sequence>
<dbReference type="GO" id="GO:0016829">
    <property type="term" value="F:lyase activity"/>
    <property type="evidence" value="ECO:0007669"/>
    <property type="project" value="InterPro"/>
</dbReference>
<evidence type="ECO:0000256" key="1">
    <source>
        <dbReference type="ARBA" id="ARBA00004196"/>
    </source>
</evidence>
<dbReference type="AlphaFoldDB" id="A0A941CXT9"/>
<evidence type="ECO:0000313" key="4">
    <source>
        <dbReference type="Proteomes" id="UP000622580"/>
    </source>
</evidence>
<dbReference type="Gene3D" id="1.50.10.100">
    <property type="entry name" value="Chondroitin AC/alginate lyase"/>
    <property type="match status" value="1"/>
</dbReference>
<accession>A0A941CXT9</accession>
<proteinExistence type="predicted"/>
<organism evidence="3 4">
    <name type="scientific">Phenylobacterium glaciei</name>
    <dbReference type="NCBI Taxonomy" id="2803784"/>
    <lineage>
        <taxon>Bacteria</taxon>
        <taxon>Pseudomonadati</taxon>
        <taxon>Pseudomonadota</taxon>
        <taxon>Alphaproteobacteria</taxon>
        <taxon>Caulobacterales</taxon>
        <taxon>Caulobacteraceae</taxon>
        <taxon>Phenylobacterium</taxon>
    </lineage>
</organism>
<dbReference type="Gene3D" id="2.70.98.70">
    <property type="match status" value="1"/>
</dbReference>
<comment type="subcellular location">
    <subcellularLocation>
        <location evidence="1">Cell envelope</location>
    </subcellularLocation>
</comment>
<evidence type="ECO:0000259" key="2">
    <source>
        <dbReference type="Pfam" id="PF07940"/>
    </source>
</evidence>
<name>A0A941CXT9_9CAUL</name>
<comment type="caution">
    <text evidence="3">The sequence shown here is derived from an EMBL/GenBank/DDBJ whole genome shotgun (WGS) entry which is preliminary data.</text>
</comment>
<dbReference type="RefSeq" id="WP_215337412.1">
    <property type="nucleotide sequence ID" value="NZ_JAGSGD010000001.1"/>
</dbReference>
<keyword evidence="4" id="KW-1185">Reference proteome</keyword>